<dbReference type="EMBL" id="CP002000">
    <property type="protein sequence ID" value="ADJ45899.1"/>
    <property type="molecule type" value="Genomic_DNA"/>
</dbReference>
<protein>
    <recommendedName>
        <fullName evidence="4">Integral membrane protein</fullName>
    </recommendedName>
</protein>
<feature type="transmembrane region" description="Helical" evidence="1">
    <location>
        <begin position="205"/>
        <end position="226"/>
    </location>
</feature>
<dbReference type="eggNOG" id="COG0697">
    <property type="taxonomic scope" value="Bacteria"/>
</dbReference>
<dbReference type="Proteomes" id="UP000000328">
    <property type="component" value="Chromosome"/>
</dbReference>
<keyword evidence="1" id="KW-0812">Transmembrane</keyword>
<dbReference type="OrthoDB" id="3630370at2"/>
<accession>A0A0H3D8N0</accession>
<evidence type="ECO:0000313" key="2">
    <source>
        <dbReference type="EMBL" id="ADJ45899.1"/>
    </source>
</evidence>
<sequence length="285" mass="28841">MFAVGSVLQHEAASGSAHAEGLDLRLLVTRPKWMAGQSATVLGTLLQVLALALAPVSIVQPVLAGGLVIALAIRSVRDRCLPSRLDGIGAACTCGGLAVFLVAARPAPGTGDHLPPWFAVAAAVLVAVGAVAVAGRLGRGPRGALACGAAAGIAAGVAAVLISAAVKTFEERGLQATLTGTALWAALAVAIIAQLGSQQAYARGALSWSMPALVLLDPLAAVPAARFLTGERLEPGHAFVWVPAAAVAVVGVVLLARTGEGCRRPVFRRRVSGKPREHDRTGPEL</sequence>
<proteinExistence type="predicted"/>
<gene>
    <name evidence="2" type="ordered locus">AMED_4122</name>
</gene>
<dbReference type="PANTHER" id="PTHR40761">
    <property type="entry name" value="CONSERVED INTEGRAL MEMBRANE ALANINE VALINE AND LEUCINE RICH PROTEIN-RELATED"/>
    <property type="match status" value="1"/>
</dbReference>
<reference evidence="2 3" key="1">
    <citation type="journal article" date="2010" name="Cell Res.">
        <title>Complete genome sequence of the rifamycin SV-producing Amycolatopsis mediterranei U32 revealed its genetic characteristics in phylogeny and metabolism.</title>
        <authorList>
            <person name="Zhao W."/>
            <person name="Zhong Y."/>
            <person name="Yuan H."/>
            <person name="Wang J."/>
            <person name="Zheng H."/>
            <person name="Wang Y."/>
            <person name="Cen X."/>
            <person name="Xu F."/>
            <person name="Bai J."/>
            <person name="Han X."/>
            <person name="Lu G."/>
            <person name="Zhu Y."/>
            <person name="Shao Z."/>
            <person name="Yan H."/>
            <person name="Li C."/>
            <person name="Peng N."/>
            <person name="Zhang Z."/>
            <person name="Zhang Y."/>
            <person name="Lin W."/>
            <person name="Fan Y."/>
            <person name="Qin Z."/>
            <person name="Hu Y."/>
            <person name="Zhu B."/>
            <person name="Wang S."/>
            <person name="Ding X."/>
            <person name="Zhao G.P."/>
        </authorList>
    </citation>
    <scope>NUCLEOTIDE SEQUENCE [LARGE SCALE GENOMIC DNA]</scope>
    <source>
        <strain evidence="3">U-32</strain>
    </source>
</reference>
<keyword evidence="1" id="KW-1133">Transmembrane helix</keyword>
<feature type="transmembrane region" description="Helical" evidence="1">
    <location>
        <begin position="238"/>
        <end position="256"/>
    </location>
</feature>
<organism evidence="2 3">
    <name type="scientific">Amycolatopsis mediterranei (strain U-32)</name>
    <dbReference type="NCBI Taxonomy" id="749927"/>
    <lineage>
        <taxon>Bacteria</taxon>
        <taxon>Bacillati</taxon>
        <taxon>Actinomycetota</taxon>
        <taxon>Actinomycetes</taxon>
        <taxon>Pseudonocardiales</taxon>
        <taxon>Pseudonocardiaceae</taxon>
        <taxon>Amycolatopsis</taxon>
    </lineage>
</organism>
<feature type="transmembrane region" description="Helical" evidence="1">
    <location>
        <begin position="172"/>
        <end position="193"/>
    </location>
</feature>
<feature type="transmembrane region" description="Helical" evidence="1">
    <location>
        <begin position="43"/>
        <end position="73"/>
    </location>
</feature>
<dbReference type="AlphaFoldDB" id="A0A0H3D8N0"/>
<feature type="transmembrane region" description="Helical" evidence="1">
    <location>
        <begin position="116"/>
        <end position="137"/>
    </location>
</feature>
<dbReference type="NCBIfam" id="NF038012">
    <property type="entry name" value="DMT_1"/>
    <property type="match status" value="1"/>
</dbReference>
<feature type="transmembrane region" description="Helical" evidence="1">
    <location>
        <begin position="144"/>
        <end position="166"/>
    </location>
</feature>
<evidence type="ECO:0008006" key="4">
    <source>
        <dbReference type="Google" id="ProtNLM"/>
    </source>
</evidence>
<dbReference type="PATRIC" id="fig|749927.5.peg.4263"/>
<keyword evidence="1" id="KW-0472">Membrane</keyword>
<evidence type="ECO:0000256" key="1">
    <source>
        <dbReference type="SAM" id="Phobius"/>
    </source>
</evidence>
<evidence type="ECO:0000313" key="3">
    <source>
        <dbReference type="Proteomes" id="UP000000328"/>
    </source>
</evidence>
<dbReference type="HOGENOM" id="CLU_070294_2_0_11"/>
<feature type="transmembrane region" description="Helical" evidence="1">
    <location>
        <begin position="85"/>
        <end position="104"/>
    </location>
</feature>
<name>A0A0H3D8N0_AMYMU</name>
<dbReference type="KEGG" id="amd:AMED_4122"/>
<dbReference type="PANTHER" id="PTHR40761:SF1">
    <property type="entry name" value="CONSERVED INTEGRAL MEMBRANE ALANINE VALINE AND LEUCINE RICH PROTEIN-RELATED"/>
    <property type="match status" value="1"/>
</dbReference>